<dbReference type="Pfam" id="PF00082">
    <property type="entry name" value="Peptidase_S8"/>
    <property type="match status" value="1"/>
</dbReference>
<evidence type="ECO:0000313" key="11">
    <source>
        <dbReference type="Proteomes" id="UP001596415"/>
    </source>
</evidence>
<comment type="caution">
    <text evidence="10">The sequence shown here is derived from an EMBL/GenBank/DDBJ whole genome shotgun (WGS) entry which is preliminary data.</text>
</comment>
<dbReference type="Proteomes" id="UP001596415">
    <property type="component" value="Unassembled WGS sequence"/>
</dbReference>
<feature type="region of interest" description="Disordered" evidence="6">
    <location>
        <begin position="214"/>
        <end position="234"/>
    </location>
</feature>
<name>A0ABW2MMY7_9FLAO</name>
<evidence type="ECO:0000256" key="6">
    <source>
        <dbReference type="SAM" id="MobiDB-lite"/>
    </source>
</evidence>
<dbReference type="PROSITE" id="PS51892">
    <property type="entry name" value="SUBTILASE"/>
    <property type="match status" value="1"/>
</dbReference>
<evidence type="ECO:0000313" key="10">
    <source>
        <dbReference type="EMBL" id="MFC7356103.1"/>
    </source>
</evidence>
<dbReference type="InterPro" id="IPR036852">
    <property type="entry name" value="Peptidase_S8/S53_dom_sf"/>
</dbReference>
<evidence type="ECO:0000256" key="2">
    <source>
        <dbReference type="ARBA" id="ARBA00022729"/>
    </source>
</evidence>
<evidence type="ECO:0000259" key="9">
    <source>
        <dbReference type="Pfam" id="PF18962"/>
    </source>
</evidence>
<keyword evidence="3 5" id="KW-0378">Hydrolase</keyword>
<evidence type="ECO:0000256" key="4">
    <source>
        <dbReference type="ARBA" id="ARBA00022825"/>
    </source>
</evidence>
<evidence type="ECO:0000256" key="7">
    <source>
        <dbReference type="SAM" id="SignalP"/>
    </source>
</evidence>
<keyword evidence="2 7" id="KW-0732">Signal</keyword>
<dbReference type="InterPro" id="IPR008979">
    <property type="entry name" value="Galactose-bd-like_sf"/>
</dbReference>
<keyword evidence="1 5" id="KW-0645">Protease</keyword>
<gene>
    <name evidence="10" type="ORF">ACFQO1_00260</name>
</gene>
<dbReference type="InterPro" id="IPR026444">
    <property type="entry name" value="Secre_tail"/>
</dbReference>
<dbReference type="PROSITE" id="PS00138">
    <property type="entry name" value="SUBTILASE_SER"/>
    <property type="match status" value="1"/>
</dbReference>
<feature type="chain" id="PRO_5045654078" evidence="7">
    <location>
        <begin position="27"/>
        <end position="1199"/>
    </location>
</feature>
<accession>A0ABW2MMY7</accession>
<feature type="active site" description="Charge relay system" evidence="5">
    <location>
        <position position="273"/>
    </location>
</feature>
<dbReference type="Gene3D" id="2.60.120.380">
    <property type="match status" value="1"/>
</dbReference>
<keyword evidence="4 5" id="KW-0720">Serine protease</keyword>
<feature type="active site" description="Charge relay system" evidence="5">
    <location>
        <position position="247"/>
    </location>
</feature>
<dbReference type="SUPFAM" id="SSF49785">
    <property type="entry name" value="Galactose-binding domain-like"/>
    <property type="match status" value="1"/>
</dbReference>
<dbReference type="NCBIfam" id="TIGR04183">
    <property type="entry name" value="Por_Secre_tail"/>
    <property type="match status" value="1"/>
</dbReference>
<comment type="similarity">
    <text evidence="5">Belongs to the peptidase S8 family.</text>
</comment>
<evidence type="ECO:0000256" key="5">
    <source>
        <dbReference type="PROSITE-ProRule" id="PRU01240"/>
    </source>
</evidence>
<evidence type="ECO:0000256" key="1">
    <source>
        <dbReference type="ARBA" id="ARBA00022670"/>
    </source>
</evidence>
<evidence type="ECO:0000256" key="3">
    <source>
        <dbReference type="ARBA" id="ARBA00022801"/>
    </source>
</evidence>
<proteinExistence type="inferred from homology"/>
<feature type="domain" description="Secretion system C-terminal sorting" evidence="9">
    <location>
        <begin position="1123"/>
        <end position="1198"/>
    </location>
</feature>
<feature type="domain" description="Peptidase S8/S53" evidence="8">
    <location>
        <begin position="238"/>
        <end position="497"/>
    </location>
</feature>
<feature type="active site" description="Charge relay system" evidence="5">
    <location>
        <position position="443"/>
    </location>
</feature>
<feature type="signal peptide" evidence="7">
    <location>
        <begin position="1"/>
        <end position="26"/>
    </location>
</feature>
<dbReference type="Gene3D" id="3.40.50.200">
    <property type="entry name" value="Peptidase S8/S53 domain"/>
    <property type="match status" value="1"/>
</dbReference>
<dbReference type="RefSeq" id="WP_380215526.1">
    <property type="nucleotide sequence ID" value="NZ_JBHTBN010000001.1"/>
</dbReference>
<dbReference type="CDD" id="cd04842">
    <property type="entry name" value="Peptidases_S8_Kp43_protease"/>
    <property type="match status" value="1"/>
</dbReference>
<dbReference type="InterPro" id="IPR015500">
    <property type="entry name" value="Peptidase_S8_subtilisin-rel"/>
</dbReference>
<keyword evidence="11" id="KW-1185">Reference proteome</keyword>
<feature type="compositionally biased region" description="Polar residues" evidence="6">
    <location>
        <begin position="225"/>
        <end position="234"/>
    </location>
</feature>
<dbReference type="PRINTS" id="PR00723">
    <property type="entry name" value="SUBTILISIN"/>
</dbReference>
<reference evidence="11" key="1">
    <citation type="journal article" date="2019" name="Int. J. Syst. Evol. Microbiol.">
        <title>The Global Catalogue of Microorganisms (GCM) 10K type strain sequencing project: providing services to taxonomists for standard genome sequencing and annotation.</title>
        <authorList>
            <consortium name="The Broad Institute Genomics Platform"/>
            <consortium name="The Broad Institute Genome Sequencing Center for Infectious Disease"/>
            <person name="Wu L."/>
            <person name="Ma J."/>
        </authorList>
    </citation>
    <scope>NUCLEOTIDE SEQUENCE [LARGE SCALE GENOMIC DNA]</scope>
    <source>
        <strain evidence="11">CGMCC 1.16306</strain>
    </source>
</reference>
<protein>
    <submittedName>
        <fullName evidence="10">S8 family serine peptidase</fullName>
    </submittedName>
</protein>
<dbReference type="InterPro" id="IPR023828">
    <property type="entry name" value="Peptidase_S8_Ser-AS"/>
</dbReference>
<sequence length="1199" mass="129296">MKKITSTLKNAFLFVAFLLIATASFGQNDYTIRFQNEAIEIPENIHAFELNEMPESARLAGGTYSWIQFYETPTQNIQNSFKANNIELIDYIPHKAYLAYIPNGVNESFLRNNNVRGIIPVPASVKLSEALQNGDYPEYATEGSKILVTLTFYDKVSSDFVINDLTTKQISLKQQFKSATVLELAIPDNCLEELSNLPYVKNIELITAPDVKDDTEGRSLHRSSGLDTQTSAGRNYTGEGIGVMVRDDGIVGPHIDYQGRIDNSGASGSGATHGDGVGGIMAGAGNLNPRNRGMAAGSDVYVVNYVSSFLDTPTLNLINSGDVQITNSSYSNGCNEGYTSIARRVDEQTNDIPSLLHVFSAGNSNNSNCGYGAGTQWGNITGGHKQGKNVIATANVFYEGSLVNSSSRGPAHDGRIKPDIAANGQNQISTAENNTYQSFGGTSGAAPGIAGVSAQLYEVYGDENSGALPPSALIKATLLNTANEAGNIGPDFRFGWGIVNGLRAGKLIEDGRYLDDEISQGENNTHTIAVPAGTAQVRFMIYWSDVEAAPNANPALVNDLDLVVTDPSNNELLPWILDPTPNPTTLNQPATTGEDHLNNMEQVLINAPEAGNYEIDVTGFNVPMGPQEYFVVYEIIEEKLTVSFPNDGEHFTPGQIETLHWDAVDLSGTTLIEYSSDNGTTWNTINSVSASTTNYDWSVPSDITGVAKIRVTNGGSTDVSDGTFSIASRVTGLTYSQVCPNEASFTWNAVTNAEEYDLYLLGDQYMEVVGTSSTETITVPIDDANNVQWAAIVARNNTEGWESLRTIAIRHAGGLLNCALANDVAITLNNTEGDFATVCSGNSNVIVSVDIQNTGVDPQSNFSISYQLDTNTPVVETYSPTITSGTIVTYDFTTPVSITDQGDYTITVSIDLTGDQNPNNDSETLAFFAVTEATALDFTESFDTNGVPPAGWSIENPDGEDTWGERTITGSDGSSTLAAYMNNYDYNAPMQEDIIKTEIFDLSNAEDVALTFDLAKAQFSSTLFDSLRVEASIDCGDTYTEIYNKTNLDLSTIASYTTTDQWTPGSANDWRTEAIDLEAFEGEVVQIRFINVNGYGNSTYLDNINLEAGLLGVSENTIGDITMYPNPANEEVFVRLSNMISASYGLTITNSLGQTLMTLNERAFTNNQASINVSALAAGMYFVTIQAGESKETKKLVIE</sequence>
<dbReference type="SUPFAM" id="SSF52743">
    <property type="entry name" value="Subtilisin-like"/>
    <property type="match status" value="1"/>
</dbReference>
<dbReference type="Pfam" id="PF18962">
    <property type="entry name" value="Por_Secre_tail"/>
    <property type="match status" value="1"/>
</dbReference>
<dbReference type="InterPro" id="IPR034058">
    <property type="entry name" value="TagA/B/C/D_pept_dom"/>
</dbReference>
<evidence type="ECO:0000259" key="8">
    <source>
        <dbReference type="Pfam" id="PF00082"/>
    </source>
</evidence>
<organism evidence="10 11">
    <name type="scientific">Jejudonia soesokkakensis</name>
    <dbReference type="NCBI Taxonomy" id="1323432"/>
    <lineage>
        <taxon>Bacteria</taxon>
        <taxon>Pseudomonadati</taxon>
        <taxon>Bacteroidota</taxon>
        <taxon>Flavobacteriia</taxon>
        <taxon>Flavobacteriales</taxon>
        <taxon>Flavobacteriaceae</taxon>
        <taxon>Jejudonia</taxon>
    </lineage>
</organism>
<dbReference type="EMBL" id="JBHTBN010000001">
    <property type="protein sequence ID" value="MFC7356103.1"/>
    <property type="molecule type" value="Genomic_DNA"/>
</dbReference>
<dbReference type="InterPro" id="IPR000209">
    <property type="entry name" value="Peptidase_S8/S53_dom"/>
</dbReference>